<organism evidence="2 3">
    <name type="scientific">Mucor saturninus</name>
    <dbReference type="NCBI Taxonomy" id="64648"/>
    <lineage>
        <taxon>Eukaryota</taxon>
        <taxon>Fungi</taxon>
        <taxon>Fungi incertae sedis</taxon>
        <taxon>Mucoromycota</taxon>
        <taxon>Mucoromycotina</taxon>
        <taxon>Mucoromycetes</taxon>
        <taxon>Mucorales</taxon>
        <taxon>Mucorineae</taxon>
        <taxon>Mucoraceae</taxon>
        <taxon>Mucor</taxon>
    </lineage>
</organism>
<dbReference type="EMBL" id="JAEPRD010000226">
    <property type="protein sequence ID" value="KAG2193589.1"/>
    <property type="molecule type" value="Genomic_DNA"/>
</dbReference>
<reference evidence="2" key="1">
    <citation type="submission" date="2020-12" db="EMBL/GenBank/DDBJ databases">
        <title>Metabolic potential, ecology and presence of endohyphal bacteria is reflected in genomic diversity of Mucoromycotina.</title>
        <authorList>
            <person name="Muszewska A."/>
            <person name="Okrasinska A."/>
            <person name="Steczkiewicz K."/>
            <person name="Drgas O."/>
            <person name="Orlowska M."/>
            <person name="Perlinska-Lenart U."/>
            <person name="Aleksandrzak-Piekarczyk T."/>
            <person name="Szatraj K."/>
            <person name="Zielenkiewicz U."/>
            <person name="Pilsyk S."/>
            <person name="Malc E."/>
            <person name="Mieczkowski P."/>
            <person name="Kruszewska J.S."/>
            <person name="Biernat P."/>
            <person name="Pawlowska J."/>
        </authorList>
    </citation>
    <scope>NUCLEOTIDE SEQUENCE</scope>
    <source>
        <strain evidence="2">WA0000017839</strain>
    </source>
</reference>
<evidence type="ECO:0000313" key="3">
    <source>
        <dbReference type="Proteomes" id="UP000603453"/>
    </source>
</evidence>
<keyword evidence="3" id="KW-1185">Reference proteome</keyword>
<sequence>MIHLQNEGPTICPALIMVMHNGKTNKHGKTVLSGCIRNKIVELCPIMMCSSYMFQRFHNEGEPLLTFTSSGEWFGVKVLKTCNNPTTEWKGSGARMADLAGIGQDQIRRQGRWNNNSMNGAYLTGVPRETMRTSAGFPLAQGHFYLPRAILEPPVELQQKVFPWTDQWLGKVRLGVAETSNSAISFLKILVTFRVTFLQDAVFMGIKYPGHPIFINPLFHDELFRQFSSDLQAAVIENEGNDLVNMHLRTAVPLIAQRLEMMQKVFDAENRIRDEQIKTVIQHLSDISTDRAPVNINVHIPGDIRQPPVVTTDFEAGPSTLVSERPLPVVPSSALVQSESNTTVGYRFAMALTLPIVWRE</sequence>
<dbReference type="Pfam" id="PF16787">
    <property type="entry name" value="NDC10_II"/>
    <property type="match status" value="2"/>
</dbReference>
<comment type="caution">
    <text evidence="2">The sequence shown here is derived from an EMBL/GenBank/DDBJ whole genome shotgun (WGS) entry which is preliminary data.</text>
</comment>
<feature type="domain" description="Ndc10" evidence="1">
    <location>
        <begin position="4"/>
        <end position="59"/>
    </location>
</feature>
<feature type="domain" description="Ndc10" evidence="1">
    <location>
        <begin position="87"/>
        <end position="224"/>
    </location>
</feature>
<dbReference type="InterPro" id="IPR038279">
    <property type="entry name" value="Ndc10_dom2_sf"/>
</dbReference>
<name>A0A8H7QIZ1_9FUNG</name>
<dbReference type="Proteomes" id="UP000603453">
    <property type="component" value="Unassembled WGS sequence"/>
</dbReference>
<evidence type="ECO:0000313" key="2">
    <source>
        <dbReference type="EMBL" id="KAG2193589.1"/>
    </source>
</evidence>
<dbReference type="OrthoDB" id="2297505at2759"/>
<evidence type="ECO:0000259" key="1">
    <source>
        <dbReference type="Pfam" id="PF16787"/>
    </source>
</evidence>
<accession>A0A8H7QIZ1</accession>
<dbReference type="InterPro" id="IPR031872">
    <property type="entry name" value="NDC10_II"/>
</dbReference>
<dbReference type="AlphaFoldDB" id="A0A8H7QIZ1"/>
<dbReference type="Gene3D" id="1.10.443.20">
    <property type="entry name" value="Centromere DNA-binding protein complex CBF3 subunit, domain 2"/>
    <property type="match status" value="2"/>
</dbReference>
<proteinExistence type="predicted"/>
<dbReference type="GO" id="GO:0003677">
    <property type="term" value="F:DNA binding"/>
    <property type="evidence" value="ECO:0007669"/>
    <property type="project" value="InterPro"/>
</dbReference>
<gene>
    <name evidence="2" type="ORF">INT47_007392</name>
</gene>
<protein>
    <recommendedName>
        <fullName evidence="1">Ndc10 domain-containing protein</fullName>
    </recommendedName>
</protein>